<keyword evidence="1" id="KW-0862">Zinc</keyword>
<feature type="compositionally biased region" description="Pro residues" evidence="3">
    <location>
        <begin position="261"/>
        <end position="271"/>
    </location>
</feature>
<evidence type="ECO:0000256" key="2">
    <source>
        <dbReference type="SAM" id="Coils"/>
    </source>
</evidence>
<evidence type="ECO:0000313" key="5">
    <source>
        <dbReference type="EMBL" id="KAF0700964.1"/>
    </source>
</evidence>
<keyword evidence="1" id="KW-0479">Metal-binding</keyword>
<evidence type="ECO:0000256" key="3">
    <source>
        <dbReference type="SAM" id="MobiDB-lite"/>
    </source>
</evidence>
<dbReference type="PANTHER" id="PTHR16047">
    <property type="entry name" value="RFWD3 PROTEIN"/>
    <property type="match status" value="1"/>
</dbReference>
<keyword evidence="1" id="KW-0863">Zinc-finger</keyword>
<dbReference type="SMART" id="SM00184">
    <property type="entry name" value="RING"/>
    <property type="match status" value="1"/>
</dbReference>
<evidence type="ECO:0000259" key="4">
    <source>
        <dbReference type="PROSITE" id="PS50089"/>
    </source>
</evidence>
<keyword evidence="2" id="KW-0175">Coiled coil</keyword>
<accession>A0A485KKH8</accession>
<dbReference type="AlphaFoldDB" id="A0A485KKH8"/>
<dbReference type="GO" id="GO:0005634">
    <property type="term" value="C:nucleus"/>
    <property type="evidence" value="ECO:0007669"/>
    <property type="project" value="InterPro"/>
</dbReference>
<name>A0A485KKH8_9STRA</name>
<dbReference type="EMBL" id="CAADRA010005125">
    <property type="protein sequence ID" value="VFT85420.1"/>
    <property type="molecule type" value="Genomic_DNA"/>
</dbReference>
<dbReference type="PROSITE" id="PS50089">
    <property type="entry name" value="ZF_RING_2"/>
    <property type="match status" value="1"/>
</dbReference>
<feature type="domain" description="RING-type" evidence="4">
    <location>
        <begin position="6"/>
        <end position="45"/>
    </location>
</feature>
<proteinExistence type="predicted"/>
<dbReference type="GO" id="GO:0004842">
    <property type="term" value="F:ubiquitin-protein transferase activity"/>
    <property type="evidence" value="ECO:0007669"/>
    <property type="project" value="InterPro"/>
</dbReference>
<feature type="coiled-coil region" evidence="2">
    <location>
        <begin position="117"/>
        <end position="144"/>
    </location>
</feature>
<evidence type="ECO:0000313" key="7">
    <source>
        <dbReference type="Proteomes" id="UP000332933"/>
    </source>
</evidence>
<organism evidence="6 7">
    <name type="scientific">Aphanomyces stellatus</name>
    <dbReference type="NCBI Taxonomy" id="120398"/>
    <lineage>
        <taxon>Eukaryota</taxon>
        <taxon>Sar</taxon>
        <taxon>Stramenopiles</taxon>
        <taxon>Oomycota</taxon>
        <taxon>Saprolegniomycetes</taxon>
        <taxon>Saprolegniales</taxon>
        <taxon>Verrucalvaceae</taxon>
        <taxon>Aphanomyces</taxon>
    </lineage>
</organism>
<sequence length="317" mass="35437">MEEGDCTICLDPLVQDLRVLPCGHVFHGTCIAQALHVKKLCPQCRSKCCLKDVIKLFFRVSAAVSETSSSVGPTPTATSESHGKCETKITLLRKQIAHLQEDKIDADAALQRWEDYSAQMKAAFRQLEAQVMGLKRDKERLTIDLATSKRSLVEMDKAMSKKAVDVATMTFLESNDVDVLESELQHPVQIITALKKANKFRLEQYQKVVMKLKEKENKKPPPPLTDDRASPRKLKRARPAKRLPVFSMANSDLLSTFSDVAPPPRQVPPDVVPTKTAPSTLGFRDHWKPYVIESNTAAPAPKKPKRVVNMSIANWLT</sequence>
<protein>
    <submittedName>
        <fullName evidence="6">Aste57867_8534 protein</fullName>
    </submittedName>
</protein>
<dbReference type="GO" id="GO:0036297">
    <property type="term" value="P:interstrand cross-link repair"/>
    <property type="evidence" value="ECO:0007669"/>
    <property type="project" value="InterPro"/>
</dbReference>
<reference evidence="5" key="2">
    <citation type="submission" date="2019-06" db="EMBL/GenBank/DDBJ databases">
        <title>Genomics analysis of Aphanomyces spp. identifies a new class of oomycete effector associated with host adaptation.</title>
        <authorList>
            <person name="Gaulin E."/>
        </authorList>
    </citation>
    <scope>NUCLEOTIDE SEQUENCE</scope>
    <source>
        <strain evidence="5">CBS 578.67</strain>
    </source>
</reference>
<reference evidence="6 7" key="1">
    <citation type="submission" date="2019-03" db="EMBL/GenBank/DDBJ databases">
        <authorList>
            <person name="Gaulin E."/>
            <person name="Dumas B."/>
        </authorList>
    </citation>
    <scope>NUCLEOTIDE SEQUENCE [LARGE SCALE GENOMIC DNA]</scope>
    <source>
        <strain evidence="6">CBS 568.67</strain>
    </source>
</reference>
<feature type="region of interest" description="Disordered" evidence="3">
    <location>
        <begin position="212"/>
        <end position="237"/>
    </location>
</feature>
<keyword evidence="7" id="KW-1185">Reference proteome</keyword>
<dbReference type="InterPro" id="IPR037381">
    <property type="entry name" value="RFWD3"/>
</dbReference>
<evidence type="ECO:0000313" key="6">
    <source>
        <dbReference type="EMBL" id="VFT85420.1"/>
    </source>
</evidence>
<gene>
    <name evidence="6" type="primary">Aste57867_8534</name>
    <name evidence="5" type="ORF">As57867_008502</name>
    <name evidence="6" type="ORF">ASTE57867_8534</name>
</gene>
<dbReference type="SUPFAM" id="SSF57850">
    <property type="entry name" value="RING/U-box"/>
    <property type="match status" value="1"/>
</dbReference>
<dbReference type="EMBL" id="VJMH01005104">
    <property type="protein sequence ID" value="KAF0700964.1"/>
    <property type="molecule type" value="Genomic_DNA"/>
</dbReference>
<dbReference type="GO" id="GO:0008270">
    <property type="term" value="F:zinc ion binding"/>
    <property type="evidence" value="ECO:0007669"/>
    <property type="project" value="UniProtKB-KW"/>
</dbReference>
<dbReference type="PANTHER" id="PTHR16047:SF7">
    <property type="entry name" value="E3 UBIQUITIN-PROTEIN LIGASE RFWD3"/>
    <property type="match status" value="1"/>
</dbReference>
<feature type="compositionally biased region" description="Basic and acidic residues" evidence="3">
    <location>
        <begin position="212"/>
        <end position="230"/>
    </location>
</feature>
<dbReference type="InterPro" id="IPR001841">
    <property type="entry name" value="Znf_RING"/>
</dbReference>
<dbReference type="Pfam" id="PF13639">
    <property type="entry name" value="zf-RING_2"/>
    <property type="match status" value="1"/>
</dbReference>
<dbReference type="OrthoDB" id="8062037at2759"/>
<dbReference type="Proteomes" id="UP000332933">
    <property type="component" value="Unassembled WGS sequence"/>
</dbReference>
<dbReference type="Gene3D" id="3.30.40.10">
    <property type="entry name" value="Zinc/RING finger domain, C3HC4 (zinc finger)"/>
    <property type="match status" value="1"/>
</dbReference>
<dbReference type="GO" id="GO:0016567">
    <property type="term" value="P:protein ubiquitination"/>
    <property type="evidence" value="ECO:0007669"/>
    <property type="project" value="InterPro"/>
</dbReference>
<evidence type="ECO:0000256" key="1">
    <source>
        <dbReference type="PROSITE-ProRule" id="PRU00175"/>
    </source>
</evidence>
<dbReference type="InterPro" id="IPR013083">
    <property type="entry name" value="Znf_RING/FYVE/PHD"/>
</dbReference>
<feature type="region of interest" description="Disordered" evidence="3">
    <location>
        <begin position="259"/>
        <end position="279"/>
    </location>
</feature>